<dbReference type="EMBL" id="JAEEGA010000002">
    <property type="protein sequence ID" value="MBP1040389.1"/>
    <property type="molecule type" value="Genomic_DNA"/>
</dbReference>
<gene>
    <name evidence="1" type="ORF">I6N95_05110</name>
</gene>
<organism evidence="1 2">
    <name type="scientific">Vagococcus allomyrinae</name>
    <dbReference type="NCBI Taxonomy" id="2794353"/>
    <lineage>
        <taxon>Bacteria</taxon>
        <taxon>Bacillati</taxon>
        <taxon>Bacillota</taxon>
        <taxon>Bacilli</taxon>
        <taxon>Lactobacillales</taxon>
        <taxon>Enterococcaceae</taxon>
        <taxon>Vagococcus</taxon>
    </lineage>
</organism>
<keyword evidence="2" id="KW-1185">Reference proteome</keyword>
<evidence type="ECO:0000313" key="2">
    <source>
        <dbReference type="Proteomes" id="UP000674938"/>
    </source>
</evidence>
<proteinExistence type="predicted"/>
<evidence type="ECO:0000313" key="1">
    <source>
        <dbReference type="EMBL" id="MBP1040389.1"/>
    </source>
</evidence>
<accession>A0A940P8H9</accession>
<protein>
    <submittedName>
        <fullName evidence="1">Uncharacterized protein</fullName>
    </submittedName>
</protein>
<dbReference type="RefSeq" id="WP_209525285.1">
    <property type="nucleotide sequence ID" value="NZ_JAEEGA010000002.1"/>
</dbReference>
<comment type="caution">
    <text evidence="1">The sequence shown here is derived from an EMBL/GenBank/DDBJ whole genome shotgun (WGS) entry which is preliminary data.</text>
</comment>
<dbReference type="Proteomes" id="UP000674938">
    <property type="component" value="Unassembled WGS sequence"/>
</dbReference>
<sequence>MNEVSVKTFFQISGKELEAMIQEHLNRGFYIQDSSISMYQMKLEGVYIFVKAIEEKPCSIGIDFGEELRKGNLGIS</sequence>
<dbReference type="AlphaFoldDB" id="A0A940P8H9"/>
<name>A0A940P8H9_9ENTE</name>
<reference evidence="1" key="1">
    <citation type="submission" date="2020-12" db="EMBL/GenBank/DDBJ databases">
        <title>Vagococcus allomyrinae sp. nov. and Enterococcus lavae sp. nov., isolated from the larvae of Allomyrina dichotoma.</title>
        <authorList>
            <person name="Lee S.D."/>
        </authorList>
    </citation>
    <scope>NUCLEOTIDE SEQUENCE</scope>
    <source>
        <strain evidence="1">BWB3-3</strain>
    </source>
</reference>